<dbReference type="AlphaFoldDB" id="A0A1J9RN28"/>
<proteinExistence type="predicted"/>
<name>A0A1J9RN28_9PEZI</name>
<sequence>MTTTSAYEKLQERIREHSKACGKDSIRDFVDTESVSAALTKATVAICDIEERLVRTDHHALDSGRIWEDWDINILMRDLAPDVRSSLAAVVRAELSEAAGSTEDTHLPEMFVYGVLLSTVRTVLMNSVESDDEEMIEVANDASLALTRAISTHICRFV</sequence>
<dbReference type="RefSeq" id="XP_020125265.1">
    <property type="nucleotide sequence ID" value="XM_020280066.1"/>
</dbReference>
<dbReference type="EMBL" id="MNUE01000098">
    <property type="protein sequence ID" value="OJD29005.1"/>
    <property type="molecule type" value="Genomic_DNA"/>
</dbReference>
<reference evidence="1 2" key="1">
    <citation type="submission" date="2016-10" db="EMBL/GenBank/DDBJ databases">
        <title>Proteomics and genomics reveal pathogen-plant mechanisms compatible with a hemibiotrophic lifestyle of Diplodia corticola.</title>
        <authorList>
            <person name="Fernandes I."/>
            <person name="De Jonge R."/>
            <person name="Van De Peer Y."/>
            <person name="Devreese B."/>
            <person name="Alves A."/>
            <person name="Esteves A.C."/>
        </authorList>
    </citation>
    <scope>NUCLEOTIDE SEQUENCE [LARGE SCALE GENOMIC DNA]</scope>
    <source>
        <strain evidence="1 2">CBS 112549</strain>
    </source>
</reference>
<keyword evidence="2" id="KW-1185">Reference proteome</keyword>
<evidence type="ECO:0000313" key="2">
    <source>
        <dbReference type="Proteomes" id="UP000183809"/>
    </source>
</evidence>
<evidence type="ECO:0000313" key="1">
    <source>
        <dbReference type="EMBL" id="OJD29005.1"/>
    </source>
</evidence>
<comment type="caution">
    <text evidence="1">The sequence shown here is derived from an EMBL/GenBank/DDBJ whole genome shotgun (WGS) entry which is preliminary data.</text>
</comment>
<organism evidence="1 2">
    <name type="scientific">Diplodia corticola</name>
    <dbReference type="NCBI Taxonomy" id="236234"/>
    <lineage>
        <taxon>Eukaryota</taxon>
        <taxon>Fungi</taxon>
        <taxon>Dikarya</taxon>
        <taxon>Ascomycota</taxon>
        <taxon>Pezizomycotina</taxon>
        <taxon>Dothideomycetes</taxon>
        <taxon>Dothideomycetes incertae sedis</taxon>
        <taxon>Botryosphaeriales</taxon>
        <taxon>Botryosphaeriaceae</taxon>
        <taxon>Diplodia</taxon>
    </lineage>
</organism>
<accession>A0A1J9RN28</accession>
<dbReference type="Proteomes" id="UP000183809">
    <property type="component" value="Unassembled WGS sequence"/>
</dbReference>
<dbReference type="GeneID" id="31020330"/>
<protein>
    <submittedName>
        <fullName evidence="1">Uncharacterized protein</fullName>
    </submittedName>
</protein>
<gene>
    <name evidence="1" type="ORF">BKCO1_9800019</name>
</gene>